<keyword evidence="1" id="KW-0732">Signal</keyword>
<evidence type="ECO:0000256" key="1">
    <source>
        <dbReference type="SAM" id="SignalP"/>
    </source>
</evidence>
<reference evidence="2 3" key="1">
    <citation type="submission" date="2019-05" db="EMBL/GenBank/DDBJ databases">
        <title>Another draft genome of Portunus trituberculatus and its Hox gene families provides insights of decapod evolution.</title>
        <authorList>
            <person name="Jeong J.-H."/>
            <person name="Song I."/>
            <person name="Kim S."/>
            <person name="Choi T."/>
            <person name="Kim D."/>
            <person name="Ryu S."/>
            <person name="Kim W."/>
        </authorList>
    </citation>
    <scope>NUCLEOTIDE SEQUENCE [LARGE SCALE GENOMIC DNA]</scope>
    <source>
        <tissue evidence="2">Muscle</tissue>
    </source>
</reference>
<evidence type="ECO:0000313" key="3">
    <source>
        <dbReference type="Proteomes" id="UP000324222"/>
    </source>
</evidence>
<comment type="caution">
    <text evidence="2">The sequence shown here is derived from an EMBL/GenBank/DDBJ whole genome shotgun (WGS) entry which is preliminary data.</text>
</comment>
<dbReference type="Proteomes" id="UP000324222">
    <property type="component" value="Unassembled WGS sequence"/>
</dbReference>
<proteinExistence type="predicted"/>
<name>A0A5B7KH40_PORTR</name>
<keyword evidence="3" id="KW-1185">Reference proteome</keyword>
<sequence length="54" mass="6050">MFTFSSVLAISGLLGLGVQLAPQPRAPESTSTRKEQWNLVIMALYCLFSYKEQK</sequence>
<accession>A0A5B7KH40</accession>
<evidence type="ECO:0000313" key="2">
    <source>
        <dbReference type="EMBL" id="MPD03885.1"/>
    </source>
</evidence>
<dbReference type="AlphaFoldDB" id="A0A5B7KH40"/>
<feature type="chain" id="PRO_5022887373" evidence="1">
    <location>
        <begin position="18"/>
        <end position="54"/>
    </location>
</feature>
<organism evidence="2 3">
    <name type="scientific">Portunus trituberculatus</name>
    <name type="common">Swimming crab</name>
    <name type="synonym">Neptunus trituberculatus</name>
    <dbReference type="NCBI Taxonomy" id="210409"/>
    <lineage>
        <taxon>Eukaryota</taxon>
        <taxon>Metazoa</taxon>
        <taxon>Ecdysozoa</taxon>
        <taxon>Arthropoda</taxon>
        <taxon>Crustacea</taxon>
        <taxon>Multicrustacea</taxon>
        <taxon>Malacostraca</taxon>
        <taxon>Eumalacostraca</taxon>
        <taxon>Eucarida</taxon>
        <taxon>Decapoda</taxon>
        <taxon>Pleocyemata</taxon>
        <taxon>Brachyura</taxon>
        <taxon>Eubrachyura</taxon>
        <taxon>Portunoidea</taxon>
        <taxon>Portunidae</taxon>
        <taxon>Portuninae</taxon>
        <taxon>Portunus</taxon>
    </lineage>
</organism>
<gene>
    <name evidence="2" type="ORF">E2C01_099543</name>
</gene>
<protein>
    <submittedName>
        <fullName evidence="2">Uncharacterized protein</fullName>
    </submittedName>
</protein>
<dbReference type="EMBL" id="VSRR010138406">
    <property type="protein sequence ID" value="MPD03885.1"/>
    <property type="molecule type" value="Genomic_DNA"/>
</dbReference>
<feature type="signal peptide" evidence="1">
    <location>
        <begin position="1"/>
        <end position="17"/>
    </location>
</feature>